<reference evidence="5 6" key="1">
    <citation type="submission" date="2014-01" db="EMBL/GenBank/DDBJ databases">
        <title>Interspecies Systems Biology Uncovers Metabolites Affecting C. elegans Gene Expression and Life History Traits.</title>
        <authorList>
            <person name="Watson E."/>
            <person name="Macneil L.T."/>
            <person name="Ritter A.D."/>
            <person name="Yilmaz L.S."/>
            <person name="Rosebrock A.P."/>
            <person name="Caudy A.A."/>
            <person name="Walhout A.J."/>
        </authorList>
    </citation>
    <scope>NUCLEOTIDE SEQUENCE [LARGE SCALE GENOMIC DNA]</scope>
    <source>
        <strain evidence="5 6">DA1877</strain>
    </source>
</reference>
<keyword evidence="6" id="KW-1185">Reference proteome</keyword>
<dbReference type="InterPro" id="IPR043128">
    <property type="entry name" value="Rev_trsase/Diguanyl_cyclase"/>
</dbReference>
<dbReference type="STRING" id="225991.MA05_08180"/>
<feature type="transmembrane region" description="Helical" evidence="3">
    <location>
        <begin position="6"/>
        <end position="29"/>
    </location>
</feature>
<dbReference type="CDD" id="cd01949">
    <property type="entry name" value="GGDEF"/>
    <property type="match status" value="1"/>
</dbReference>
<dbReference type="PATRIC" id="fig|1457173.3.peg.1483"/>
<dbReference type="Gene3D" id="3.30.70.270">
    <property type="match status" value="1"/>
</dbReference>
<keyword evidence="3" id="KW-1133">Transmembrane helix</keyword>
<dbReference type="AlphaFoldDB" id="A0A014MQK4"/>
<dbReference type="InterPro" id="IPR029787">
    <property type="entry name" value="Nucleotide_cyclase"/>
</dbReference>
<feature type="transmembrane region" description="Helical" evidence="3">
    <location>
        <begin position="91"/>
        <end position="110"/>
    </location>
</feature>
<evidence type="ECO:0000313" key="5">
    <source>
        <dbReference type="EMBL" id="EXU80444.1"/>
    </source>
</evidence>
<feature type="transmembrane region" description="Helical" evidence="3">
    <location>
        <begin position="151"/>
        <end position="175"/>
    </location>
</feature>
<feature type="transmembrane region" description="Helical" evidence="3">
    <location>
        <begin position="116"/>
        <end position="139"/>
    </location>
</feature>
<organism evidence="5 6">
    <name type="scientific">Comamonas aquatica DA1877</name>
    <dbReference type="NCBI Taxonomy" id="1457173"/>
    <lineage>
        <taxon>Bacteria</taxon>
        <taxon>Pseudomonadati</taxon>
        <taxon>Pseudomonadota</taxon>
        <taxon>Betaproteobacteria</taxon>
        <taxon>Burkholderiales</taxon>
        <taxon>Comamonadaceae</taxon>
        <taxon>Comamonas</taxon>
    </lineage>
</organism>
<name>A0A014MQK4_9BURK</name>
<dbReference type="RefSeq" id="WP_197022627.1">
    <property type="nucleotide sequence ID" value="NZ_JBOK01000007.1"/>
</dbReference>
<dbReference type="FunFam" id="3.30.70.270:FF:000001">
    <property type="entry name" value="Diguanylate cyclase domain protein"/>
    <property type="match status" value="1"/>
</dbReference>
<dbReference type="Proteomes" id="UP000020766">
    <property type="component" value="Unassembled WGS sequence"/>
</dbReference>
<feature type="domain" description="GGDEF" evidence="4">
    <location>
        <begin position="249"/>
        <end position="379"/>
    </location>
</feature>
<evidence type="ECO:0000256" key="2">
    <source>
        <dbReference type="ARBA" id="ARBA00034247"/>
    </source>
</evidence>
<dbReference type="Pfam" id="PF00990">
    <property type="entry name" value="GGDEF"/>
    <property type="match status" value="1"/>
</dbReference>
<dbReference type="GO" id="GO:1902201">
    <property type="term" value="P:negative regulation of bacterial-type flagellum-dependent cell motility"/>
    <property type="evidence" value="ECO:0007669"/>
    <property type="project" value="TreeGrafter"/>
</dbReference>
<dbReference type="InterPro" id="IPR000160">
    <property type="entry name" value="GGDEF_dom"/>
</dbReference>
<dbReference type="GO" id="GO:0052621">
    <property type="term" value="F:diguanylate cyclase activity"/>
    <property type="evidence" value="ECO:0007669"/>
    <property type="project" value="UniProtKB-EC"/>
</dbReference>
<keyword evidence="3" id="KW-0472">Membrane</keyword>
<dbReference type="PROSITE" id="PS50887">
    <property type="entry name" value="GGDEF"/>
    <property type="match status" value="1"/>
</dbReference>
<sequence>MQASQYFSLIVPVCGVLLGLALVVCWTVLRQHRYLLWLAAAYILPAVPLAAQTLMSNEQLARTAVLLGAFYLSGLWAMAQGMALKYGGVAHPRLAAVVGVLALGLLYYFSQVTDQLRIRILVLNLAMVLLLLLGVMAVYRQRRPVHGLERLLRASYLVFVAYSVLRPAIVALFLWEGTLPELSSSPLWLLMLAVNLLLSLWFIAVLLAVSVREMFVILKHERDRDSLTQLLNRRAFFEQAPARMRQPGVQWALVVCDVDHFKHINDSLGHGMGDEVLKLVAQVLVQHVRQDDLVVRFGGEEFVLMLRCTDLEGAVAVVQRMREQLALESLRLLPQPLTASFGVVMCDAMASLQTLLRHADTLLYEAKRAGRNRVVSSLVALSPATVAPAVVQG</sequence>
<dbReference type="GO" id="GO:0005886">
    <property type="term" value="C:plasma membrane"/>
    <property type="evidence" value="ECO:0007669"/>
    <property type="project" value="TreeGrafter"/>
</dbReference>
<dbReference type="EC" id="2.7.7.65" evidence="1"/>
<dbReference type="PANTHER" id="PTHR45138:SF9">
    <property type="entry name" value="DIGUANYLATE CYCLASE DGCM-RELATED"/>
    <property type="match status" value="1"/>
</dbReference>
<dbReference type="SMART" id="SM00267">
    <property type="entry name" value="GGDEF"/>
    <property type="match status" value="1"/>
</dbReference>
<feature type="transmembrane region" description="Helical" evidence="3">
    <location>
        <begin position="60"/>
        <end position="79"/>
    </location>
</feature>
<evidence type="ECO:0000256" key="1">
    <source>
        <dbReference type="ARBA" id="ARBA00012528"/>
    </source>
</evidence>
<feature type="transmembrane region" description="Helical" evidence="3">
    <location>
        <begin position="187"/>
        <end position="209"/>
    </location>
</feature>
<evidence type="ECO:0000256" key="3">
    <source>
        <dbReference type="SAM" id="Phobius"/>
    </source>
</evidence>
<dbReference type="NCBIfam" id="TIGR00254">
    <property type="entry name" value="GGDEF"/>
    <property type="match status" value="1"/>
</dbReference>
<proteinExistence type="predicted"/>
<protein>
    <recommendedName>
        <fullName evidence="1">diguanylate cyclase</fullName>
        <ecNumber evidence="1">2.7.7.65</ecNumber>
    </recommendedName>
</protein>
<comment type="caution">
    <text evidence="5">The sequence shown here is derived from an EMBL/GenBank/DDBJ whole genome shotgun (WGS) entry which is preliminary data.</text>
</comment>
<dbReference type="SUPFAM" id="SSF55073">
    <property type="entry name" value="Nucleotide cyclase"/>
    <property type="match status" value="1"/>
</dbReference>
<feature type="transmembrane region" description="Helical" evidence="3">
    <location>
        <begin position="34"/>
        <end position="54"/>
    </location>
</feature>
<dbReference type="PANTHER" id="PTHR45138">
    <property type="entry name" value="REGULATORY COMPONENTS OF SENSORY TRANSDUCTION SYSTEM"/>
    <property type="match status" value="1"/>
</dbReference>
<accession>A0A014MQK4</accession>
<dbReference type="EMBL" id="JBOK01000007">
    <property type="protein sequence ID" value="EXU80444.1"/>
    <property type="molecule type" value="Genomic_DNA"/>
</dbReference>
<evidence type="ECO:0000313" key="6">
    <source>
        <dbReference type="Proteomes" id="UP000020766"/>
    </source>
</evidence>
<dbReference type="GO" id="GO:0043709">
    <property type="term" value="P:cell adhesion involved in single-species biofilm formation"/>
    <property type="evidence" value="ECO:0007669"/>
    <property type="project" value="TreeGrafter"/>
</dbReference>
<evidence type="ECO:0000259" key="4">
    <source>
        <dbReference type="PROSITE" id="PS50887"/>
    </source>
</evidence>
<dbReference type="InterPro" id="IPR050469">
    <property type="entry name" value="Diguanylate_Cyclase"/>
</dbReference>
<gene>
    <name evidence="5" type="ORF">AX13_16155</name>
</gene>
<keyword evidence="3" id="KW-0812">Transmembrane</keyword>
<comment type="catalytic activity">
    <reaction evidence="2">
        <text>2 GTP = 3',3'-c-di-GMP + 2 diphosphate</text>
        <dbReference type="Rhea" id="RHEA:24898"/>
        <dbReference type="ChEBI" id="CHEBI:33019"/>
        <dbReference type="ChEBI" id="CHEBI:37565"/>
        <dbReference type="ChEBI" id="CHEBI:58805"/>
        <dbReference type="EC" id="2.7.7.65"/>
    </reaction>
</comment>